<dbReference type="SUPFAM" id="SSF48498">
    <property type="entry name" value="Tetracyclin repressor-like, C-terminal domain"/>
    <property type="match status" value="1"/>
</dbReference>
<dbReference type="PANTHER" id="PTHR30055">
    <property type="entry name" value="HTH-TYPE TRANSCRIPTIONAL REGULATOR RUTR"/>
    <property type="match status" value="1"/>
</dbReference>
<dbReference type="InterPro" id="IPR009057">
    <property type="entry name" value="Homeodomain-like_sf"/>
</dbReference>
<dbReference type="STRING" id="1305737.GCA_000526355_01366"/>
<evidence type="ECO:0000256" key="5">
    <source>
        <dbReference type="PROSITE-ProRule" id="PRU00335"/>
    </source>
</evidence>
<dbReference type="Pfam" id="PF00440">
    <property type="entry name" value="TetR_N"/>
    <property type="match status" value="1"/>
</dbReference>
<evidence type="ECO:0000313" key="7">
    <source>
        <dbReference type="EMBL" id="KPQ17734.1"/>
    </source>
</evidence>
<reference evidence="7 8" key="1">
    <citation type="submission" date="2015-09" db="EMBL/GenBank/DDBJ databases">
        <title>Identification and resolution of microdiversity through metagenomic sequencing of parallel consortia.</title>
        <authorList>
            <person name="Nelson W.C."/>
            <person name="Romine M.F."/>
            <person name="Lindemann S.R."/>
        </authorList>
    </citation>
    <scope>NUCLEOTIDE SEQUENCE [LARGE SCALE GENOMIC DNA]</scope>
    <source>
        <strain evidence="7">HL-49</strain>
    </source>
</reference>
<sequence length="209" mass="24637">MHEMREKILDAAVDEFSRFGVRSVTMDDIARHLGISKKTLYQEFSDKKELVKSAFERILNEDQCKLDEIMNSSDDQVIETLVSISRMMRHRLQSINPITIHEVQKYFPEAWSVFVRHKEEIILHELIEIIERGKKMGYFRSEIEAPILARIRVDQITNAMESANFQDKEYDIVKVQLEMMDHFLHGIFTEKGREAYKSQQEKSVSNPEK</sequence>
<proteinExistence type="predicted"/>
<gene>
    <name evidence="7" type="ORF">HLUCCX10_06190</name>
</gene>
<accession>A0A0P7XLV8</accession>
<dbReference type="PRINTS" id="PR00455">
    <property type="entry name" value="HTHTETR"/>
</dbReference>
<dbReference type="PROSITE" id="PS50977">
    <property type="entry name" value="HTH_TETR_2"/>
    <property type="match status" value="1"/>
</dbReference>
<name>A0A0P7XLV8_9BACT</name>
<dbReference type="InterPro" id="IPR036271">
    <property type="entry name" value="Tet_transcr_reg_TetR-rel_C_sf"/>
</dbReference>
<dbReference type="PATRIC" id="fig|1305737.6.peg.1902"/>
<dbReference type="Gene3D" id="1.10.10.60">
    <property type="entry name" value="Homeodomain-like"/>
    <property type="match status" value="1"/>
</dbReference>
<keyword evidence="4" id="KW-0804">Transcription</keyword>
<protein>
    <submittedName>
        <fullName evidence="7">TetR family transcriptional regulator</fullName>
    </submittedName>
</protein>
<dbReference type="InterPro" id="IPR001647">
    <property type="entry name" value="HTH_TetR"/>
</dbReference>
<dbReference type="GO" id="GO:0000976">
    <property type="term" value="F:transcription cis-regulatory region binding"/>
    <property type="evidence" value="ECO:0007669"/>
    <property type="project" value="TreeGrafter"/>
</dbReference>
<keyword evidence="1" id="KW-0678">Repressor</keyword>
<dbReference type="SUPFAM" id="SSF46689">
    <property type="entry name" value="Homeodomain-like"/>
    <property type="match status" value="1"/>
</dbReference>
<feature type="DNA-binding region" description="H-T-H motif" evidence="5">
    <location>
        <begin position="25"/>
        <end position="44"/>
    </location>
</feature>
<evidence type="ECO:0000313" key="8">
    <source>
        <dbReference type="Proteomes" id="UP000050421"/>
    </source>
</evidence>
<dbReference type="Gene3D" id="1.10.357.10">
    <property type="entry name" value="Tetracycline Repressor, domain 2"/>
    <property type="match status" value="1"/>
</dbReference>
<keyword evidence="3 5" id="KW-0238">DNA-binding</keyword>
<dbReference type="InterPro" id="IPR050109">
    <property type="entry name" value="HTH-type_TetR-like_transc_reg"/>
</dbReference>
<evidence type="ECO:0000256" key="4">
    <source>
        <dbReference type="ARBA" id="ARBA00023163"/>
    </source>
</evidence>
<dbReference type="eggNOG" id="COG1309">
    <property type="taxonomic scope" value="Bacteria"/>
</dbReference>
<dbReference type="Proteomes" id="UP000050421">
    <property type="component" value="Unassembled WGS sequence"/>
</dbReference>
<dbReference type="EMBL" id="LJXT01000029">
    <property type="protein sequence ID" value="KPQ17734.1"/>
    <property type="molecule type" value="Genomic_DNA"/>
</dbReference>
<evidence type="ECO:0000256" key="1">
    <source>
        <dbReference type="ARBA" id="ARBA00022491"/>
    </source>
</evidence>
<keyword evidence="2" id="KW-0805">Transcription regulation</keyword>
<dbReference type="GO" id="GO:0003700">
    <property type="term" value="F:DNA-binding transcription factor activity"/>
    <property type="evidence" value="ECO:0007669"/>
    <property type="project" value="TreeGrafter"/>
</dbReference>
<feature type="domain" description="HTH tetR-type" evidence="6">
    <location>
        <begin position="2"/>
        <end position="62"/>
    </location>
</feature>
<organism evidence="7 8">
    <name type="scientific">Algoriphagus marincola HL-49</name>
    <dbReference type="NCBI Taxonomy" id="1305737"/>
    <lineage>
        <taxon>Bacteria</taxon>
        <taxon>Pseudomonadati</taxon>
        <taxon>Bacteroidota</taxon>
        <taxon>Cytophagia</taxon>
        <taxon>Cytophagales</taxon>
        <taxon>Cyclobacteriaceae</taxon>
        <taxon>Algoriphagus</taxon>
    </lineage>
</organism>
<evidence type="ECO:0000259" key="6">
    <source>
        <dbReference type="PROSITE" id="PS50977"/>
    </source>
</evidence>
<comment type="caution">
    <text evidence="7">The sequence shown here is derived from an EMBL/GenBank/DDBJ whole genome shotgun (WGS) entry which is preliminary data.</text>
</comment>
<dbReference type="AlphaFoldDB" id="A0A0P7XLV8"/>
<evidence type="ECO:0000256" key="2">
    <source>
        <dbReference type="ARBA" id="ARBA00023015"/>
    </source>
</evidence>
<evidence type="ECO:0000256" key="3">
    <source>
        <dbReference type="ARBA" id="ARBA00023125"/>
    </source>
</evidence>
<dbReference type="PANTHER" id="PTHR30055:SF175">
    <property type="entry name" value="HTH-TYPE TRANSCRIPTIONAL REPRESSOR KSTR2"/>
    <property type="match status" value="1"/>
</dbReference>